<gene>
    <name evidence="1" type="ORF">GSPATT00036674001</name>
</gene>
<dbReference type="KEGG" id="ptm:GSPATT00036674001"/>
<name>A0CAS6_PARTE</name>
<dbReference type="EMBL" id="CT868055">
    <property type="protein sequence ID" value="CAK67893.1"/>
    <property type="molecule type" value="Genomic_DNA"/>
</dbReference>
<proteinExistence type="predicted"/>
<dbReference type="GeneID" id="5021075"/>
<organism evidence="1 2">
    <name type="scientific">Paramecium tetraurelia</name>
    <dbReference type="NCBI Taxonomy" id="5888"/>
    <lineage>
        <taxon>Eukaryota</taxon>
        <taxon>Sar</taxon>
        <taxon>Alveolata</taxon>
        <taxon>Ciliophora</taxon>
        <taxon>Intramacronucleata</taxon>
        <taxon>Oligohymenophorea</taxon>
        <taxon>Peniculida</taxon>
        <taxon>Parameciidae</taxon>
        <taxon>Paramecium</taxon>
    </lineage>
</organism>
<evidence type="ECO:0000313" key="2">
    <source>
        <dbReference type="Proteomes" id="UP000000600"/>
    </source>
</evidence>
<sequence>MGYSQIILTSPLHQTLSNSTITLDQVLPARLENYMMVAIEQEQNLPKYISNLSLTEIFNQIQYDQILQYAKPLVIEQNDQKQYQIINLQSNRQIGFQQKKTDGLLSNQIFNSKINNTRSISPQPISAIFNKTQTDTQSQIPVVQAESQFKNDQFMNFNPNQSYLSSNSILNDTPLQYEFNKWSDKSKEKILFQDHFNVVEDATKQAKSNKIIINKSEDPQFFQQLKNARVASPKLRQIKGSGLSPETYHKNKSKSPEVLQVNLAHYCKKWEITQNTKQQQYQVQKKLPEQFKQLLTDSTKRQNISKPFDQNNTKFALIQCKSTAQMKNTKLPKLLEYLDSTTENQMNAIKSEKTLTPRIANQQDYINYNIQMMLSEQQSLPKSRSQNRKQDEILNENIQHQNFNFRDQFSFKPQFEQKYQEFEVKQEIPQQIQVQQVVESKSIRAISPSNRLIPQQFKQQSAIIQQPQVPSNQQKEPIQIQLDIKQFMNTNRPKDQQQYISSICSQRQQIGNLQIKVGMTNENGKSYFVNVNFRNE</sequence>
<dbReference type="HOGENOM" id="CLU_508536_0_0_1"/>
<reference evidence="1 2" key="1">
    <citation type="journal article" date="2006" name="Nature">
        <title>Global trends of whole-genome duplications revealed by the ciliate Paramecium tetraurelia.</title>
        <authorList>
            <consortium name="Genoscope"/>
            <person name="Aury J.-M."/>
            <person name="Jaillon O."/>
            <person name="Duret L."/>
            <person name="Noel B."/>
            <person name="Jubin C."/>
            <person name="Porcel B.M."/>
            <person name="Segurens B."/>
            <person name="Daubin V."/>
            <person name="Anthouard V."/>
            <person name="Aiach N."/>
            <person name="Arnaiz O."/>
            <person name="Billaut A."/>
            <person name="Beisson J."/>
            <person name="Blanc I."/>
            <person name="Bouhouche K."/>
            <person name="Camara F."/>
            <person name="Duharcourt S."/>
            <person name="Guigo R."/>
            <person name="Gogendeau D."/>
            <person name="Katinka M."/>
            <person name="Keller A.-M."/>
            <person name="Kissmehl R."/>
            <person name="Klotz C."/>
            <person name="Koll F."/>
            <person name="Le Moue A."/>
            <person name="Lepere C."/>
            <person name="Malinsky S."/>
            <person name="Nowacki M."/>
            <person name="Nowak J.K."/>
            <person name="Plattner H."/>
            <person name="Poulain J."/>
            <person name="Ruiz F."/>
            <person name="Serrano V."/>
            <person name="Zagulski M."/>
            <person name="Dessen P."/>
            <person name="Betermier M."/>
            <person name="Weissenbach J."/>
            <person name="Scarpelli C."/>
            <person name="Schachter V."/>
            <person name="Sperling L."/>
            <person name="Meyer E."/>
            <person name="Cohen J."/>
            <person name="Wincker P."/>
        </authorList>
    </citation>
    <scope>NUCLEOTIDE SEQUENCE [LARGE SCALE GENOMIC DNA]</scope>
    <source>
        <strain evidence="1 2">Stock d4-2</strain>
    </source>
</reference>
<evidence type="ECO:0000313" key="1">
    <source>
        <dbReference type="EMBL" id="CAK67893.1"/>
    </source>
</evidence>
<dbReference type="RefSeq" id="XP_001435290.1">
    <property type="nucleotide sequence ID" value="XM_001435253.1"/>
</dbReference>
<protein>
    <submittedName>
        <fullName evidence="1">Uncharacterized protein</fullName>
    </submittedName>
</protein>
<accession>A0CAS6</accession>
<dbReference type="InParanoid" id="A0CAS6"/>
<dbReference type="AlphaFoldDB" id="A0CAS6"/>
<keyword evidence="2" id="KW-1185">Reference proteome</keyword>
<dbReference type="Proteomes" id="UP000000600">
    <property type="component" value="Unassembled WGS sequence"/>
</dbReference>